<gene>
    <name evidence="20" type="primary">CRK26</name>
    <name evidence="20" type="ORF">CR513_55089</name>
</gene>
<keyword evidence="10 16" id="KW-1133">Transmembrane helix</keyword>
<evidence type="ECO:0000313" key="21">
    <source>
        <dbReference type="Proteomes" id="UP000257109"/>
    </source>
</evidence>
<keyword evidence="4 16" id="KW-0812">Transmembrane</keyword>
<feature type="compositionally biased region" description="Pro residues" evidence="15">
    <location>
        <begin position="844"/>
        <end position="857"/>
    </location>
</feature>
<keyword evidence="12" id="KW-0675">Receptor</keyword>
<organism evidence="20 21">
    <name type="scientific">Mucuna pruriens</name>
    <name type="common">Velvet bean</name>
    <name type="synonym">Dolichos pruriens</name>
    <dbReference type="NCBI Taxonomy" id="157652"/>
    <lineage>
        <taxon>Eukaryota</taxon>
        <taxon>Viridiplantae</taxon>
        <taxon>Streptophyta</taxon>
        <taxon>Embryophyta</taxon>
        <taxon>Tracheophyta</taxon>
        <taxon>Spermatophyta</taxon>
        <taxon>Magnoliopsida</taxon>
        <taxon>eudicotyledons</taxon>
        <taxon>Gunneridae</taxon>
        <taxon>Pentapetalae</taxon>
        <taxon>rosids</taxon>
        <taxon>fabids</taxon>
        <taxon>Fabales</taxon>
        <taxon>Fabaceae</taxon>
        <taxon>Papilionoideae</taxon>
        <taxon>50 kb inversion clade</taxon>
        <taxon>NPAAA clade</taxon>
        <taxon>indigoferoid/millettioid clade</taxon>
        <taxon>Phaseoleae</taxon>
        <taxon>Mucuna</taxon>
    </lineage>
</organism>
<feature type="binding site" evidence="14">
    <location>
        <position position="374"/>
    </location>
    <ligand>
        <name>ATP</name>
        <dbReference type="ChEBI" id="CHEBI:30616"/>
    </ligand>
</feature>
<accession>A0A371EJF9</accession>
<keyword evidence="2" id="KW-0723">Serine/threonine-protein kinase</keyword>
<feature type="domain" description="Protein kinase" evidence="18">
    <location>
        <begin position="934"/>
        <end position="1210"/>
    </location>
</feature>
<dbReference type="Proteomes" id="UP000257109">
    <property type="component" value="Unassembled WGS sequence"/>
</dbReference>
<dbReference type="CDD" id="cd14066">
    <property type="entry name" value="STKc_IRAK"/>
    <property type="match status" value="1"/>
</dbReference>
<evidence type="ECO:0000256" key="15">
    <source>
        <dbReference type="SAM" id="MobiDB-lite"/>
    </source>
</evidence>
<evidence type="ECO:0000259" key="19">
    <source>
        <dbReference type="PROSITE" id="PS51473"/>
    </source>
</evidence>
<dbReference type="PROSITE" id="PS00108">
    <property type="entry name" value="PROTEIN_KINASE_ST"/>
    <property type="match status" value="2"/>
</dbReference>
<dbReference type="GO" id="GO:0005886">
    <property type="term" value="C:plasma membrane"/>
    <property type="evidence" value="ECO:0007669"/>
    <property type="project" value="TreeGrafter"/>
</dbReference>
<keyword evidence="11 16" id="KW-0472">Membrane</keyword>
<dbReference type="Gene3D" id="3.30.430.20">
    <property type="entry name" value="Gnk2 domain, C-X8-C-X2-C motif"/>
    <property type="match status" value="4"/>
</dbReference>
<dbReference type="FunFam" id="3.30.200.20:FF:000727">
    <property type="entry name" value="Cysteine-rich RLK (RECEPTOR-like protein kinase) 23"/>
    <property type="match status" value="1"/>
</dbReference>
<dbReference type="FunFam" id="3.30.430.20:FF:000003">
    <property type="entry name" value="Cysteine-rich RLK (RECEPTOR-like protein kinase) 10"/>
    <property type="match status" value="2"/>
</dbReference>
<evidence type="ECO:0000256" key="1">
    <source>
        <dbReference type="ARBA" id="ARBA00004167"/>
    </source>
</evidence>
<feature type="non-terminal residue" evidence="20">
    <location>
        <position position="1297"/>
    </location>
</feature>
<dbReference type="SMART" id="SM00220">
    <property type="entry name" value="S_TKc"/>
    <property type="match status" value="2"/>
</dbReference>
<evidence type="ECO:0000256" key="8">
    <source>
        <dbReference type="ARBA" id="ARBA00022777"/>
    </source>
</evidence>
<keyword evidence="8" id="KW-0418">Kinase</keyword>
<dbReference type="Pfam" id="PF01657">
    <property type="entry name" value="Stress-antifung"/>
    <property type="match status" value="4"/>
</dbReference>
<dbReference type="CDD" id="cd23509">
    <property type="entry name" value="Gnk2-like"/>
    <property type="match status" value="4"/>
</dbReference>
<keyword evidence="6" id="KW-0677">Repeat</keyword>
<dbReference type="InterPro" id="IPR017441">
    <property type="entry name" value="Protein_kinase_ATP_BS"/>
</dbReference>
<dbReference type="PANTHER" id="PTHR27002:SF1098">
    <property type="entry name" value="CYSTEINE-RICH RECEPTOR-LIKE PROTEIN KINASE 29"/>
    <property type="match status" value="1"/>
</dbReference>
<dbReference type="SUPFAM" id="SSF56112">
    <property type="entry name" value="Protein kinase-like (PK-like)"/>
    <property type="match status" value="2"/>
</dbReference>
<feature type="chain" id="PRO_5017009455" evidence="17">
    <location>
        <begin position="37"/>
        <end position="1297"/>
    </location>
</feature>
<keyword evidence="9 14" id="KW-0067">ATP-binding</keyword>
<dbReference type="InterPro" id="IPR002902">
    <property type="entry name" value="GNK2"/>
</dbReference>
<dbReference type="PROSITE" id="PS50011">
    <property type="entry name" value="PROTEIN_KINASE_DOM"/>
    <property type="match status" value="2"/>
</dbReference>
<evidence type="ECO:0000256" key="14">
    <source>
        <dbReference type="PROSITE-ProRule" id="PRU10141"/>
    </source>
</evidence>
<feature type="transmembrane region" description="Helical" evidence="16">
    <location>
        <begin position="873"/>
        <end position="897"/>
    </location>
</feature>
<sequence>MVIILRITRMFLFNINCVTPLLLLSLFGSLTWSTSATPNFNDIYCPNNATYDSNTTFQTNLNVLLSTLVSNATQGVDSYTTIMGFGSTNAVNGLFLCRADLSSATCHDCVATAAVEITRRCPNQTESIIWYDECMVRYTNRYFGPTSIVPRANLWSDKNISASDLRSFNQTLFGLLSRLATEAAGSQAADKFATGEGTFTASASSHVYGLAQCGPGMTNAQCEACLVNASRTLASCCEGKQGARALLAWCNIRYELYQFYNTTGTSSPLPSPPPGKKKSGSRRTVMIVVLVVVSVILFCSVCYFLLRRSRKNYRTLLRENFGDESATLESLQFNLATIEVATKKFSYENKIGKGGFGEVYKGILTDGRQIAVKKLSHSSGQDRHKTKLLSWPERYKIIEGIAQGILYLHDHSRLKVIHRDLKPSNVLLDNNMNPKISDFGLARMIALEQDRGSTKRIVGTYGYMSPEYAMHGQFSEKSDVFSFGVIVLEIISSKRNARSLLSDNIDDLLSNAWRQWRDETPLKILDQNIEESCYHDDVVKCIQIGLLCVQDKPNDRPTMAKVVSYLNNPLAELPYPGEPTNTMHKKILKKMVAGELNTSSTIVNEMYSSTERAQPSFLYHFCMNDNGNFTAKSSYQTNLNTLLSSLSSNTQIDSGFYNFSQGQNSDKVNAIGMCRGDVKPDACRSCLNDSRVLLTQRCPNQKEAIGWYDNCMLRYSNRSIFETMEPDPTYFLWTQNNATDMDEFNEALRSLVDSLRSKAASGDSLKKYAAGSAAGPSFQTIFALLQCTPDLSEQQCNDCLVRAISSISSCCAGKTSGRIGKPSCNLRFDTSPFYDSAADASPPSSSPPPQVPPPPPSDTNTTPSEGKSNTARIVVAVVVPIVAIVVLVISVCIFFRARKKTKNVDNESEIDDEIEPTETLQFSFDIIRMATNNFSETNMLGKGGFGPVYKVVDMRYSLTICPESHGKLSNGQEVAVKRLSMNSGQGDVEFKNEVQLVAKLQHRNLVRLLGFSLERKERLLVYEFVPNKSLDYFIFDPIKRAHLDWERRYKIIGGIARGLLYLHEDSRLRIIHRDLKASNILLDAEMNPKISDFGMARFGYMAPEYIMQGQFSVKSDVFSFGVLILEIVSGQKNSGFRHGEHTEDLISFAWKNWREGTASNLIDPTLNTGSTNEIMRCIHIGLLCVQENLADRPTMASIVLMLNSYSHTLPVPSQPAFYMHSRGLSDIQSVEYNSGAIESSKSVILKVAMCGPREGTASNIVDPTIIDGSRNEMMRCIHIALLCVQENVADRPTMASV</sequence>
<feature type="domain" description="Gnk2-homologous" evidence="19">
    <location>
        <begin position="148"/>
        <end position="259"/>
    </location>
</feature>
<evidence type="ECO:0000256" key="9">
    <source>
        <dbReference type="ARBA" id="ARBA00022840"/>
    </source>
</evidence>
<comment type="caution">
    <text evidence="20">The sequence shown here is derived from an EMBL/GenBank/DDBJ whole genome shotgun (WGS) entry which is preliminary data.</text>
</comment>
<evidence type="ECO:0000256" key="11">
    <source>
        <dbReference type="ARBA" id="ARBA00023136"/>
    </source>
</evidence>
<feature type="domain" description="Protein kinase" evidence="18">
    <location>
        <begin position="257"/>
        <end position="571"/>
    </location>
</feature>
<feature type="non-terminal residue" evidence="20">
    <location>
        <position position="1"/>
    </location>
</feature>
<dbReference type="PROSITE" id="PS00107">
    <property type="entry name" value="PROTEIN_KINASE_ATP"/>
    <property type="match status" value="1"/>
</dbReference>
<evidence type="ECO:0000256" key="4">
    <source>
        <dbReference type="ARBA" id="ARBA00022692"/>
    </source>
</evidence>
<evidence type="ECO:0000256" key="2">
    <source>
        <dbReference type="ARBA" id="ARBA00022527"/>
    </source>
</evidence>
<dbReference type="InterPro" id="IPR038408">
    <property type="entry name" value="GNK2_sf"/>
</dbReference>
<evidence type="ECO:0000256" key="3">
    <source>
        <dbReference type="ARBA" id="ARBA00022679"/>
    </source>
</evidence>
<dbReference type="FunFam" id="3.30.430.20:FF:000002">
    <property type="entry name" value="Cysteine-rich receptor-like protein kinase 10"/>
    <property type="match status" value="2"/>
</dbReference>
<dbReference type="Pfam" id="PF00069">
    <property type="entry name" value="Pkinase"/>
    <property type="match status" value="1"/>
</dbReference>
<keyword evidence="7 14" id="KW-0547">Nucleotide-binding</keyword>
<dbReference type="Pfam" id="PF07714">
    <property type="entry name" value="PK_Tyr_Ser-Thr"/>
    <property type="match status" value="1"/>
</dbReference>
<evidence type="ECO:0000256" key="17">
    <source>
        <dbReference type="SAM" id="SignalP"/>
    </source>
</evidence>
<evidence type="ECO:0000256" key="7">
    <source>
        <dbReference type="ARBA" id="ARBA00022741"/>
    </source>
</evidence>
<reference evidence="20" key="1">
    <citation type="submission" date="2018-05" db="EMBL/GenBank/DDBJ databases">
        <title>Draft genome of Mucuna pruriens seed.</title>
        <authorList>
            <person name="Nnadi N.E."/>
            <person name="Vos R."/>
            <person name="Hasami M.H."/>
            <person name="Devisetty U.K."/>
            <person name="Aguiy J.C."/>
        </authorList>
    </citation>
    <scope>NUCLEOTIDE SEQUENCE [LARGE SCALE GENOMIC DNA]</scope>
    <source>
        <strain evidence="20">JCA_2017</strain>
    </source>
</reference>
<dbReference type="GO" id="GO:0004674">
    <property type="term" value="F:protein serine/threonine kinase activity"/>
    <property type="evidence" value="ECO:0007669"/>
    <property type="project" value="UniProtKB-KW"/>
</dbReference>
<evidence type="ECO:0000259" key="18">
    <source>
        <dbReference type="PROSITE" id="PS50011"/>
    </source>
</evidence>
<dbReference type="FunFam" id="1.10.510.10:FF:000129">
    <property type="entry name" value="cysteine-rich receptor-like protein kinase 10"/>
    <property type="match status" value="2"/>
</dbReference>
<evidence type="ECO:0000256" key="16">
    <source>
        <dbReference type="SAM" id="Phobius"/>
    </source>
</evidence>
<dbReference type="Gene3D" id="3.30.200.20">
    <property type="entry name" value="Phosphorylase Kinase, domain 1"/>
    <property type="match status" value="2"/>
</dbReference>
<feature type="domain" description="Gnk2-homologous" evidence="19">
    <location>
        <begin position="617"/>
        <end position="720"/>
    </location>
</feature>
<feature type="transmembrane region" description="Helical" evidence="16">
    <location>
        <begin position="285"/>
        <end position="306"/>
    </location>
</feature>
<dbReference type="InterPro" id="IPR001245">
    <property type="entry name" value="Ser-Thr/Tyr_kinase_cat_dom"/>
</dbReference>
<dbReference type="InterPro" id="IPR008271">
    <property type="entry name" value="Ser/Thr_kinase_AS"/>
</dbReference>
<dbReference type="InterPro" id="IPR000719">
    <property type="entry name" value="Prot_kinase_dom"/>
</dbReference>
<feature type="domain" description="Gnk2-homologous" evidence="19">
    <location>
        <begin position="726"/>
        <end position="833"/>
    </location>
</feature>
<protein>
    <submittedName>
        <fullName evidence="20">Cysteine-rich receptor-like protein kinase 26</fullName>
    </submittedName>
</protein>
<keyword evidence="13" id="KW-0325">Glycoprotein</keyword>
<evidence type="ECO:0000256" key="10">
    <source>
        <dbReference type="ARBA" id="ARBA00022989"/>
    </source>
</evidence>
<dbReference type="PROSITE" id="PS51473">
    <property type="entry name" value="GNK2"/>
    <property type="match status" value="4"/>
</dbReference>
<name>A0A371EJF9_MUCPR</name>
<evidence type="ECO:0000256" key="6">
    <source>
        <dbReference type="ARBA" id="ARBA00022737"/>
    </source>
</evidence>
<proteinExistence type="predicted"/>
<dbReference type="PANTHER" id="PTHR27002">
    <property type="entry name" value="RECEPTOR-LIKE SERINE/THREONINE-PROTEIN KINASE SD1-8"/>
    <property type="match status" value="1"/>
</dbReference>
<feature type="domain" description="Gnk2-homologous" evidence="19">
    <location>
        <begin position="39"/>
        <end position="143"/>
    </location>
</feature>
<dbReference type="Gene3D" id="1.10.510.10">
    <property type="entry name" value="Transferase(Phosphotransferase) domain 1"/>
    <property type="match status" value="2"/>
</dbReference>
<dbReference type="GO" id="GO:0005524">
    <property type="term" value="F:ATP binding"/>
    <property type="evidence" value="ECO:0007669"/>
    <property type="project" value="UniProtKB-UniRule"/>
</dbReference>
<dbReference type="OrthoDB" id="4062651at2759"/>
<feature type="region of interest" description="Disordered" evidence="15">
    <location>
        <begin position="837"/>
        <end position="866"/>
    </location>
</feature>
<feature type="signal peptide" evidence="17">
    <location>
        <begin position="1"/>
        <end position="36"/>
    </location>
</feature>
<evidence type="ECO:0000256" key="12">
    <source>
        <dbReference type="ARBA" id="ARBA00023170"/>
    </source>
</evidence>
<dbReference type="GO" id="GO:0009751">
    <property type="term" value="P:response to salicylic acid"/>
    <property type="evidence" value="ECO:0007669"/>
    <property type="project" value="UniProtKB-ARBA"/>
</dbReference>
<keyword evidence="3" id="KW-0808">Transferase</keyword>
<dbReference type="GO" id="GO:0042742">
    <property type="term" value="P:defense response to bacterium"/>
    <property type="evidence" value="ECO:0007669"/>
    <property type="project" value="UniProtKB-ARBA"/>
</dbReference>
<evidence type="ECO:0000256" key="13">
    <source>
        <dbReference type="ARBA" id="ARBA00023180"/>
    </source>
</evidence>
<dbReference type="InterPro" id="IPR011009">
    <property type="entry name" value="Kinase-like_dom_sf"/>
</dbReference>
<comment type="subcellular location">
    <subcellularLocation>
        <location evidence="1">Membrane</location>
        <topology evidence="1">Single-pass membrane protein</topology>
    </subcellularLocation>
</comment>
<evidence type="ECO:0000313" key="20">
    <source>
        <dbReference type="EMBL" id="RDX66172.1"/>
    </source>
</evidence>
<keyword evidence="5 17" id="KW-0732">Signal</keyword>
<evidence type="ECO:0000256" key="5">
    <source>
        <dbReference type="ARBA" id="ARBA00022729"/>
    </source>
</evidence>
<dbReference type="EMBL" id="QJKJ01013562">
    <property type="protein sequence ID" value="RDX66172.1"/>
    <property type="molecule type" value="Genomic_DNA"/>
</dbReference>
<keyword evidence="21" id="KW-1185">Reference proteome</keyword>